<dbReference type="OrthoDB" id="10264538at2759"/>
<evidence type="ECO:0000313" key="4">
    <source>
        <dbReference type="EMBL" id="KIO15868.1"/>
    </source>
</evidence>
<dbReference type="STRING" id="1051891.A0A0C3K3A7"/>
<dbReference type="EMBL" id="KN823775">
    <property type="protein sequence ID" value="KIO15868.1"/>
    <property type="molecule type" value="Genomic_DNA"/>
</dbReference>
<reference evidence="5" key="2">
    <citation type="submission" date="2015-01" db="EMBL/GenBank/DDBJ databases">
        <title>Evolutionary Origins and Diversification of the Mycorrhizal Mutualists.</title>
        <authorList>
            <consortium name="DOE Joint Genome Institute"/>
            <consortium name="Mycorrhizal Genomics Consortium"/>
            <person name="Kohler A."/>
            <person name="Kuo A."/>
            <person name="Nagy L.G."/>
            <person name="Floudas D."/>
            <person name="Copeland A."/>
            <person name="Barry K.W."/>
            <person name="Cichocki N."/>
            <person name="Veneault-Fourrey C."/>
            <person name="LaButti K."/>
            <person name="Lindquist E.A."/>
            <person name="Lipzen A."/>
            <person name="Lundell T."/>
            <person name="Morin E."/>
            <person name="Murat C."/>
            <person name="Riley R."/>
            <person name="Ohm R."/>
            <person name="Sun H."/>
            <person name="Tunlid A."/>
            <person name="Henrissat B."/>
            <person name="Grigoriev I.V."/>
            <person name="Hibbett D.S."/>
            <person name="Martin F."/>
        </authorList>
    </citation>
    <scope>NUCLEOTIDE SEQUENCE [LARGE SCALE GENOMIC DNA]</scope>
    <source>
        <strain evidence="5">MUT 4182</strain>
    </source>
</reference>
<dbReference type="Pfam" id="PF01294">
    <property type="entry name" value="Ribosomal_L13e"/>
    <property type="match status" value="1"/>
</dbReference>
<evidence type="ECO:0000256" key="2">
    <source>
        <dbReference type="ARBA" id="ARBA00022980"/>
    </source>
</evidence>
<dbReference type="GO" id="GO:0003723">
    <property type="term" value="F:RNA binding"/>
    <property type="evidence" value="ECO:0007669"/>
    <property type="project" value="TreeGrafter"/>
</dbReference>
<organism evidence="4 5">
    <name type="scientific">Tulasnella calospora MUT 4182</name>
    <dbReference type="NCBI Taxonomy" id="1051891"/>
    <lineage>
        <taxon>Eukaryota</taxon>
        <taxon>Fungi</taxon>
        <taxon>Dikarya</taxon>
        <taxon>Basidiomycota</taxon>
        <taxon>Agaricomycotina</taxon>
        <taxon>Agaricomycetes</taxon>
        <taxon>Cantharellales</taxon>
        <taxon>Tulasnellaceae</taxon>
        <taxon>Tulasnella</taxon>
    </lineage>
</organism>
<dbReference type="GO" id="GO:0006412">
    <property type="term" value="P:translation"/>
    <property type="evidence" value="ECO:0007669"/>
    <property type="project" value="InterPro"/>
</dbReference>
<name>A0A0C3K3A7_9AGAM</name>
<dbReference type="GO" id="GO:0022625">
    <property type="term" value="C:cytosolic large ribosomal subunit"/>
    <property type="evidence" value="ECO:0007669"/>
    <property type="project" value="TreeGrafter"/>
</dbReference>
<dbReference type="InterPro" id="IPR001380">
    <property type="entry name" value="Ribosomal_eL13"/>
</dbReference>
<dbReference type="PANTHER" id="PTHR11722:SF0">
    <property type="entry name" value="LARGE RIBOSOMAL SUBUNIT PROTEIN EL13"/>
    <property type="match status" value="1"/>
</dbReference>
<keyword evidence="3" id="KW-0687">Ribonucleoprotein</keyword>
<dbReference type="PANTHER" id="PTHR11722">
    <property type="entry name" value="60S RIBOSOMAL PROTEIN L13"/>
    <property type="match status" value="1"/>
</dbReference>
<dbReference type="GO" id="GO:0003735">
    <property type="term" value="F:structural constituent of ribosome"/>
    <property type="evidence" value="ECO:0007669"/>
    <property type="project" value="InterPro"/>
</dbReference>
<accession>A0A0C3K3A7</accession>
<gene>
    <name evidence="4" type="ORF">M407DRAFT_34516</name>
</gene>
<keyword evidence="2" id="KW-0689">Ribosomal protein</keyword>
<comment type="similarity">
    <text evidence="1">Belongs to the eukaryotic ribosomal protein eL13 family.</text>
</comment>
<proteinExistence type="inferred from homology"/>
<evidence type="ECO:0000256" key="1">
    <source>
        <dbReference type="ARBA" id="ARBA00005640"/>
    </source>
</evidence>
<evidence type="ECO:0000313" key="5">
    <source>
        <dbReference type="Proteomes" id="UP000054248"/>
    </source>
</evidence>
<evidence type="ECO:0008006" key="6">
    <source>
        <dbReference type="Google" id="ProtNLM"/>
    </source>
</evidence>
<dbReference type="HOGENOM" id="CLU_2005587_0_0_1"/>
<reference evidence="4 5" key="1">
    <citation type="submission" date="2014-04" db="EMBL/GenBank/DDBJ databases">
        <authorList>
            <consortium name="DOE Joint Genome Institute"/>
            <person name="Kuo A."/>
            <person name="Girlanda M."/>
            <person name="Perotto S."/>
            <person name="Kohler A."/>
            <person name="Nagy L.G."/>
            <person name="Floudas D."/>
            <person name="Copeland A."/>
            <person name="Barry K.W."/>
            <person name="Cichocki N."/>
            <person name="Veneault-Fourrey C."/>
            <person name="LaButti K."/>
            <person name="Lindquist E.A."/>
            <person name="Lipzen A."/>
            <person name="Lundell T."/>
            <person name="Morin E."/>
            <person name="Murat C."/>
            <person name="Sun H."/>
            <person name="Tunlid A."/>
            <person name="Henrissat B."/>
            <person name="Grigoriev I.V."/>
            <person name="Hibbett D.S."/>
            <person name="Martin F."/>
            <person name="Nordberg H.P."/>
            <person name="Cantor M.N."/>
            <person name="Hua S.X."/>
        </authorList>
    </citation>
    <scope>NUCLEOTIDE SEQUENCE [LARGE SCALE GENOMIC DNA]</scope>
    <source>
        <strain evidence="4 5">MUT 4182</strain>
    </source>
</reference>
<dbReference type="AlphaFoldDB" id="A0A0C3K3A7"/>
<dbReference type="Proteomes" id="UP000054248">
    <property type="component" value="Unassembled WGS sequence"/>
</dbReference>
<keyword evidence="5" id="KW-1185">Reference proteome</keyword>
<sequence length="124" mass="14325">MIDYRRRNRSEEGLKANVDRLKDYQARIIVFPKRTRRSVLLKKEGKKDDTGKDKRFTRSEVLKQVDASTYTRSALPLPTPAHEPPRAITAEDRAVNAYQTLRAARQWGKDANTRVQAAKKTDEQ</sequence>
<evidence type="ECO:0000256" key="3">
    <source>
        <dbReference type="ARBA" id="ARBA00023274"/>
    </source>
</evidence>
<protein>
    <recommendedName>
        <fullName evidence="6">60S ribosomal protein L13</fullName>
    </recommendedName>
</protein>